<comment type="subunit">
    <text evidence="8">Homodimer.</text>
</comment>
<keyword evidence="11" id="KW-1185">Reference proteome</keyword>
<evidence type="ECO:0000256" key="3">
    <source>
        <dbReference type="ARBA" id="ARBA00013080"/>
    </source>
</evidence>
<dbReference type="EMBL" id="LIWG01000001">
    <property type="protein sequence ID" value="MBE3607384.1"/>
    <property type="molecule type" value="Genomic_DNA"/>
</dbReference>
<evidence type="ECO:0000313" key="11">
    <source>
        <dbReference type="Proteomes" id="UP000650616"/>
    </source>
</evidence>
<comment type="subcellular location">
    <subcellularLocation>
        <location evidence="8">Cytoplasm</location>
    </subcellularLocation>
</comment>
<keyword evidence="6 8" id="KW-0413">Isomerase</keyword>
<evidence type="ECO:0000256" key="9">
    <source>
        <dbReference type="PROSITE-ProRule" id="PRU10125"/>
    </source>
</evidence>
<comment type="function">
    <text evidence="8">Catalyzes the stereoinversion of LL-2,6-diaminopimelate (L,L-DAP) to meso-diaminopimelate (meso-DAP), a precursor of L-lysine and an essential component of the bacterial peptidoglycan.</text>
</comment>
<dbReference type="Pfam" id="PF01678">
    <property type="entry name" value="DAP_epimerase"/>
    <property type="match status" value="2"/>
</dbReference>
<dbReference type="GO" id="GO:0008837">
    <property type="term" value="F:diaminopimelate epimerase activity"/>
    <property type="evidence" value="ECO:0007669"/>
    <property type="project" value="UniProtKB-UniRule"/>
</dbReference>
<feature type="binding site" evidence="8">
    <location>
        <position position="11"/>
    </location>
    <ligand>
        <name>substrate</name>
    </ligand>
</feature>
<keyword evidence="8" id="KW-0963">Cytoplasm</keyword>
<dbReference type="GO" id="GO:0005829">
    <property type="term" value="C:cytosol"/>
    <property type="evidence" value="ECO:0007669"/>
    <property type="project" value="TreeGrafter"/>
</dbReference>
<protein>
    <recommendedName>
        <fullName evidence="3 8">Diaminopimelate epimerase</fullName>
        <shortName evidence="8">DAP epimerase</shortName>
        <ecNumber evidence="3 8">5.1.1.7</ecNumber>
    </recommendedName>
    <alternativeName>
        <fullName evidence="8">PLP-independent amino acid racemase</fullName>
    </alternativeName>
</protein>
<feature type="binding site" evidence="8">
    <location>
        <position position="164"/>
    </location>
    <ligand>
        <name>substrate</name>
    </ligand>
</feature>
<organism evidence="10 11">
    <name type="scientific">Campylobacter californiensis</name>
    <dbReference type="NCBI Taxonomy" id="1032243"/>
    <lineage>
        <taxon>Bacteria</taxon>
        <taxon>Pseudomonadati</taxon>
        <taxon>Campylobacterota</taxon>
        <taxon>Epsilonproteobacteria</taxon>
        <taxon>Campylobacterales</taxon>
        <taxon>Campylobacteraceae</taxon>
        <taxon>Campylobacter</taxon>
    </lineage>
</organism>
<dbReference type="EC" id="5.1.1.7" evidence="3 8"/>
<dbReference type="SUPFAM" id="SSF54506">
    <property type="entry name" value="Diaminopimelate epimerase-like"/>
    <property type="match status" value="2"/>
</dbReference>
<proteinExistence type="inferred from homology"/>
<feature type="site" description="Could be important to modulate the pK values of the two catalytic cysteine residues" evidence="8">
    <location>
        <position position="181"/>
    </location>
</feature>
<gene>
    <name evidence="8" type="primary">dapF</name>
    <name evidence="10" type="ORF">CCAL9337_01370</name>
</gene>
<feature type="binding site" evidence="8">
    <location>
        <begin position="69"/>
        <end position="70"/>
    </location>
    <ligand>
        <name>substrate</name>
    </ligand>
</feature>
<comment type="caution">
    <text evidence="10">The sequence shown here is derived from an EMBL/GenBank/DDBJ whole genome shotgun (WGS) entry which is preliminary data.</text>
</comment>
<dbReference type="PANTHER" id="PTHR31689">
    <property type="entry name" value="DIAMINOPIMELATE EPIMERASE, CHLOROPLASTIC"/>
    <property type="match status" value="1"/>
</dbReference>
<dbReference type="NCBIfam" id="TIGR00652">
    <property type="entry name" value="DapF"/>
    <property type="match status" value="1"/>
</dbReference>
<evidence type="ECO:0000313" key="10">
    <source>
        <dbReference type="EMBL" id="MBE3607384.1"/>
    </source>
</evidence>
<comment type="catalytic activity">
    <reaction evidence="7 8">
        <text>(2S,6S)-2,6-diaminopimelate = meso-2,6-diaminopimelate</text>
        <dbReference type="Rhea" id="RHEA:15393"/>
        <dbReference type="ChEBI" id="CHEBI:57609"/>
        <dbReference type="ChEBI" id="CHEBI:57791"/>
        <dbReference type="EC" id="5.1.1.7"/>
    </reaction>
</comment>
<feature type="binding site" evidence="8">
    <location>
        <begin position="192"/>
        <end position="193"/>
    </location>
    <ligand>
        <name>substrate</name>
    </ligand>
</feature>
<feature type="active site" description="Proton donor" evidence="8">
    <location>
        <position position="68"/>
    </location>
</feature>
<dbReference type="InterPro" id="IPR018510">
    <property type="entry name" value="DAP_epimerase_AS"/>
</dbReference>
<dbReference type="GO" id="GO:0009089">
    <property type="term" value="P:lysine biosynthetic process via diaminopimelate"/>
    <property type="evidence" value="ECO:0007669"/>
    <property type="project" value="UniProtKB-UniRule"/>
</dbReference>
<evidence type="ECO:0000256" key="7">
    <source>
        <dbReference type="ARBA" id="ARBA00051712"/>
    </source>
</evidence>
<reference evidence="10 11" key="1">
    <citation type="submission" date="2015-08" db="EMBL/GenBank/DDBJ databases">
        <title>Comparative genomics of the Campylobacter concisus group.</title>
        <authorList>
            <person name="Yee E."/>
            <person name="Chapman M.H."/>
            <person name="Huynh S."/>
            <person name="Bono J.L."/>
            <person name="On S.L."/>
            <person name="St Leger J."/>
            <person name="Foster G."/>
            <person name="Parker C.T."/>
            <person name="Miller W.G."/>
        </authorList>
    </citation>
    <scope>NUCLEOTIDE SEQUENCE [LARGE SCALE GENOMIC DNA]</scope>
    <source>
        <strain evidence="10 11">RM9337</strain>
    </source>
</reference>
<feature type="active site" evidence="9">
    <location>
        <position position="68"/>
    </location>
</feature>
<feature type="binding site" evidence="8">
    <location>
        <begin position="181"/>
        <end position="182"/>
    </location>
    <ligand>
        <name>substrate</name>
    </ligand>
</feature>
<evidence type="ECO:0000256" key="1">
    <source>
        <dbReference type="ARBA" id="ARBA00005196"/>
    </source>
</evidence>
<evidence type="ECO:0000256" key="5">
    <source>
        <dbReference type="ARBA" id="ARBA00023154"/>
    </source>
</evidence>
<feature type="site" description="Could be important to modulate the pK values of the two catalytic cysteine residues" evidence="8">
    <location>
        <position position="138"/>
    </location>
</feature>
<evidence type="ECO:0000256" key="8">
    <source>
        <dbReference type="HAMAP-Rule" id="MF_00197"/>
    </source>
</evidence>
<comment type="caution">
    <text evidence="8">Lacks conserved residue(s) required for the propagation of feature annotation.</text>
</comment>
<feature type="active site" description="Proton acceptor" evidence="8">
    <location>
        <position position="191"/>
    </location>
</feature>
<accession>A0AAW3ZQS5</accession>
<name>A0AAW3ZQS5_9BACT</name>
<evidence type="ECO:0000256" key="6">
    <source>
        <dbReference type="ARBA" id="ARBA00023235"/>
    </source>
</evidence>
<sequence length="247" mass="27696">MLVSKYNASGNDFVIFHTFLKADRSDFAVKICDRQNGIGADGLIVILPYDDGIRWEFYNSDGSSANMCGNGSRAAFLYAYKNALINKSSKLLTGAGLITGDVDENSVEVELTSPKILSKDSINEFDKEWFFYDTGVPHLVHFTQNLDKFDLNLAKHLRHKYNANINFAKFENGSLKVRTYERGVEDETLACGTGMAACFYGAVLNLHANKILSVYPKSGEELQLRLENEKIYFKGNVKHCFDVSIEI</sequence>
<dbReference type="PROSITE" id="PS01326">
    <property type="entry name" value="DAP_EPIMERASE"/>
    <property type="match status" value="1"/>
</dbReference>
<dbReference type="Proteomes" id="UP000650616">
    <property type="component" value="Unassembled WGS sequence"/>
</dbReference>
<keyword evidence="4 8" id="KW-0028">Amino-acid biosynthesis</keyword>
<evidence type="ECO:0000256" key="2">
    <source>
        <dbReference type="ARBA" id="ARBA00010219"/>
    </source>
</evidence>
<dbReference type="PANTHER" id="PTHR31689:SF0">
    <property type="entry name" value="DIAMINOPIMELATE EPIMERASE"/>
    <property type="match status" value="1"/>
</dbReference>
<feature type="binding site" evidence="8">
    <location>
        <position position="59"/>
    </location>
    <ligand>
        <name>substrate</name>
    </ligand>
</feature>
<evidence type="ECO:0000256" key="4">
    <source>
        <dbReference type="ARBA" id="ARBA00022605"/>
    </source>
</evidence>
<dbReference type="HAMAP" id="MF_00197">
    <property type="entry name" value="DAP_epimerase"/>
    <property type="match status" value="1"/>
</dbReference>
<keyword evidence="5 8" id="KW-0457">Lysine biosynthesis</keyword>
<comment type="pathway">
    <text evidence="1 8">Amino-acid biosynthesis; L-lysine biosynthesis via DAP pathway; DL-2,6-diaminopimelate from LL-2,6-diaminopimelate: step 1/1.</text>
</comment>
<dbReference type="RefSeq" id="WP_170015287.1">
    <property type="nucleotide sequence ID" value="NZ_CP012545.1"/>
</dbReference>
<comment type="similarity">
    <text evidence="2 8">Belongs to the diaminopimelate epimerase family.</text>
</comment>
<dbReference type="InterPro" id="IPR001653">
    <property type="entry name" value="DAP_epimerase_DapF"/>
</dbReference>
<dbReference type="AlphaFoldDB" id="A0AAW3ZQS5"/>
<dbReference type="Gene3D" id="3.10.310.10">
    <property type="entry name" value="Diaminopimelate Epimerase, Chain A, domain 1"/>
    <property type="match status" value="2"/>
</dbReference>